<dbReference type="EMBL" id="CAADGH010000013">
    <property type="protein sequence ID" value="VFK74966.1"/>
    <property type="molecule type" value="Genomic_DNA"/>
</dbReference>
<dbReference type="Gene3D" id="2.60.40.10">
    <property type="entry name" value="Immunoglobulins"/>
    <property type="match status" value="1"/>
</dbReference>
<dbReference type="InterPro" id="IPR013783">
    <property type="entry name" value="Ig-like_fold"/>
</dbReference>
<evidence type="ECO:0000313" key="2">
    <source>
        <dbReference type="EMBL" id="VFK25091.1"/>
    </source>
</evidence>
<proteinExistence type="predicted"/>
<dbReference type="Pfam" id="PF00041">
    <property type="entry name" value="fn3"/>
    <property type="match status" value="1"/>
</dbReference>
<dbReference type="CDD" id="cd00063">
    <property type="entry name" value="FN3"/>
    <property type="match status" value="1"/>
</dbReference>
<protein>
    <recommendedName>
        <fullName evidence="1">Fibronectin type-III domain-containing protein</fullName>
    </recommendedName>
</protein>
<reference evidence="4" key="1">
    <citation type="submission" date="2019-02" db="EMBL/GenBank/DDBJ databases">
        <authorList>
            <person name="Gruber-Vodicka R. H."/>
            <person name="Seah K. B. B."/>
        </authorList>
    </citation>
    <scope>NUCLEOTIDE SEQUENCE</scope>
    <source>
        <strain evidence="2">BECK_BZ197</strain>
        <strain evidence="4">BECK_BZ198</strain>
        <strain evidence="3">BECK_BZ199</strain>
    </source>
</reference>
<dbReference type="SMART" id="SM00060">
    <property type="entry name" value="FN3"/>
    <property type="match status" value="1"/>
</dbReference>
<dbReference type="EMBL" id="CAADFQ010000012">
    <property type="protein sequence ID" value="VFK29850.1"/>
    <property type="molecule type" value="Genomic_DNA"/>
</dbReference>
<dbReference type="InterPro" id="IPR003961">
    <property type="entry name" value="FN3_dom"/>
</dbReference>
<organism evidence="4">
    <name type="scientific">Candidatus Kentrum sp. MB</name>
    <dbReference type="NCBI Taxonomy" id="2138164"/>
    <lineage>
        <taxon>Bacteria</taxon>
        <taxon>Pseudomonadati</taxon>
        <taxon>Pseudomonadota</taxon>
        <taxon>Gammaproteobacteria</taxon>
        <taxon>Candidatus Kentrum</taxon>
    </lineage>
</organism>
<evidence type="ECO:0000313" key="4">
    <source>
        <dbReference type="EMBL" id="VFK74966.1"/>
    </source>
</evidence>
<gene>
    <name evidence="2" type="ORF">BECKMB1821G_GA0114241_101134</name>
    <name evidence="4" type="ORF">BECKMB1821H_GA0114242_101324</name>
    <name evidence="3" type="ORF">BECKMB1821I_GA0114274_101224</name>
</gene>
<accession>A0A451B9J5</accession>
<evidence type="ECO:0000313" key="3">
    <source>
        <dbReference type="EMBL" id="VFK29850.1"/>
    </source>
</evidence>
<dbReference type="PROSITE" id="PS50853">
    <property type="entry name" value="FN3"/>
    <property type="match status" value="1"/>
</dbReference>
<dbReference type="SUPFAM" id="SSF49265">
    <property type="entry name" value="Fibronectin type III"/>
    <property type="match status" value="1"/>
</dbReference>
<feature type="domain" description="Fibronectin type-III" evidence="1">
    <location>
        <begin position="115"/>
        <end position="198"/>
    </location>
</feature>
<dbReference type="EMBL" id="CAADFO010000011">
    <property type="protein sequence ID" value="VFK25091.1"/>
    <property type="molecule type" value="Genomic_DNA"/>
</dbReference>
<evidence type="ECO:0000259" key="1">
    <source>
        <dbReference type="PROSITE" id="PS50853"/>
    </source>
</evidence>
<name>A0A451B9J5_9GAMM</name>
<dbReference type="AlphaFoldDB" id="A0A451B9J5"/>
<sequence>MATYPIEEGKILILGQEMSSGLKANQEIFPTPPVDTKKLDAALDAYVAARDAAAAAQVAAEQATATKQEVLHALSDDIKLNLRYAEAATNFDDLKLKLIGWGGRKERTPLTAPGRTRDLRLVERGEDWITLRWERPADGGKVAAYTILFRERDSDGNGEWNNEGTALITEGTLRGQAQGKELEYGVVAINKAGGRGDE</sequence>
<dbReference type="InterPro" id="IPR036116">
    <property type="entry name" value="FN3_sf"/>
</dbReference>